<dbReference type="InterPro" id="IPR012337">
    <property type="entry name" value="RNaseH-like_sf"/>
</dbReference>
<gene>
    <name evidence="2" type="ORF">C8R41DRAFT_898175</name>
</gene>
<dbReference type="EMBL" id="JANVFT010000103">
    <property type="protein sequence ID" value="KAJ4468041.1"/>
    <property type="molecule type" value="Genomic_DNA"/>
</dbReference>
<accession>A0ABQ8V0H5</accession>
<feature type="domain" description="RNase H type-1" evidence="1">
    <location>
        <begin position="1"/>
        <end position="49"/>
    </location>
</feature>
<protein>
    <recommendedName>
        <fullName evidence="1">RNase H type-1 domain-containing protein</fullName>
    </recommendedName>
</protein>
<proteinExistence type="predicted"/>
<evidence type="ECO:0000313" key="2">
    <source>
        <dbReference type="EMBL" id="KAJ4468041.1"/>
    </source>
</evidence>
<dbReference type="InterPro" id="IPR002156">
    <property type="entry name" value="RNaseH_domain"/>
</dbReference>
<dbReference type="InterPro" id="IPR036397">
    <property type="entry name" value="RNaseH_sf"/>
</dbReference>
<sequence>MGRSNCREIQATVARLRRRKVTTTLHWVKGHAGLEGNEKADSLAMEGRLKEEADDIDLEIDPDIRISGAKLKCISQSLAQKFIHQKKMKTKAYQNALNCRATACGVGRAKACAKETFGLTPTTEAIWKSTRHKDLGKKIRTFLWMLLHSGYKIGEYWGKIPGFESRATCTHCNTSESMEHILIDCQAPGQKEVWELTKRLWEKTGVTWKGIEFGNILSCGLADFKDAKGKRKPEVSRLFRIHISESSYLIWKLRCERVIAGKNITTSQITNQWTWTVESRLNLDCLLTSKKFSNGKISKEMIKKTWGKLVMNKDQFFETLEDTGVLVSIRINTGIG</sequence>
<dbReference type="PROSITE" id="PS50879">
    <property type="entry name" value="RNASE_H_1"/>
    <property type="match status" value="1"/>
</dbReference>
<organism evidence="2 3">
    <name type="scientific">Lentinula lateritia</name>
    <dbReference type="NCBI Taxonomy" id="40482"/>
    <lineage>
        <taxon>Eukaryota</taxon>
        <taxon>Fungi</taxon>
        <taxon>Dikarya</taxon>
        <taxon>Basidiomycota</taxon>
        <taxon>Agaricomycotina</taxon>
        <taxon>Agaricomycetes</taxon>
        <taxon>Agaricomycetidae</taxon>
        <taxon>Agaricales</taxon>
        <taxon>Marasmiineae</taxon>
        <taxon>Omphalotaceae</taxon>
        <taxon>Lentinula</taxon>
    </lineage>
</organism>
<evidence type="ECO:0000313" key="3">
    <source>
        <dbReference type="Proteomes" id="UP001150217"/>
    </source>
</evidence>
<dbReference type="Proteomes" id="UP001150217">
    <property type="component" value="Unassembled WGS sequence"/>
</dbReference>
<dbReference type="SUPFAM" id="SSF53098">
    <property type="entry name" value="Ribonuclease H-like"/>
    <property type="match status" value="1"/>
</dbReference>
<comment type="caution">
    <text evidence="2">The sequence shown here is derived from an EMBL/GenBank/DDBJ whole genome shotgun (WGS) entry which is preliminary data.</text>
</comment>
<evidence type="ECO:0000259" key="1">
    <source>
        <dbReference type="PROSITE" id="PS50879"/>
    </source>
</evidence>
<dbReference type="Gene3D" id="3.30.420.10">
    <property type="entry name" value="Ribonuclease H-like superfamily/Ribonuclease H"/>
    <property type="match status" value="1"/>
</dbReference>
<name>A0ABQ8V0H5_9AGAR</name>
<reference evidence="2" key="1">
    <citation type="submission" date="2022-08" db="EMBL/GenBank/DDBJ databases">
        <title>A Global Phylogenomic Analysis of the Shiitake Genus Lentinula.</title>
        <authorList>
            <consortium name="DOE Joint Genome Institute"/>
            <person name="Sierra-Patev S."/>
            <person name="Min B."/>
            <person name="Naranjo-Ortiz M."/>
            <person name="Looney B."/>
            <person name="Konkel Z."/>
            <person name="Slot J.C."/>
            <person name="Sakamoto Y."/>
            <person name="Steenwyk J.L."/>
            <person name="Rokas A."/>
            <person name="Carro J."/>
            <person name="Camarero S."/>
            <person name="Ferreira P."/>
            <person name="Molpeceres G."/>
            <person name="Ruiz-Duenas F.J."/>
            <person name="Serrano A."/>
            <person name="Henrissat B."/>
            <person name="Drula E."/>
            <person name="Hughes K.W."/>
            <person name="Mata J.L."/>
            <person name="Ishikawa N.K."/>
            <person name="Vargas-Isla R."/>
            <person name="Ushijima S."/>
            <person name="Smith C.A."/>
            <person name="Ahrendt S."/>
            <person name="Andreopoulos W."/>
            <person name="He G."/>
            <person name="Labutti K."/>
            <person name="Lipzen A."/>
            <person name="Ng V."/>
            <person name="Riley R."/>
            <person name="Sandor L."/>
            <person name="Barry K."/>
            <person name="Martinez A.T."/>
            <person name="Xiao Y."/>
            <person name="Gibbons J.G."/>
            <person name="Terashima K."/>
            <person name="Grigoriev I.V."/>
            <person name="Hibbett D.S."/>
        </authorList>
    </citation>
    <scope>NUCLEOTIDE SEQUENCE</scope>
    <source>
        <strain evidence="2">RHP3577 ss4</strain>
    </source>
</reference>
<keyword evidence="3" id="KW-1185">Reference proteome</keyword>
<dbReference type="Pfam" id="PF00075">
    <property type="entry name" value="RNase_H"/>
    <property type="match status" value="1"/>
</dbReference>